<keyword evidence="1" id="KW-0472">Membrane</keyword>
<keyword evidence="1" id="KW-1133">Transmembrane helix</keyword>
<keyword evidence="2" id="KW-1185">Reference proteome</keyword>
<feature type="transmembrane region" description="Helical" evidence="1">
    <location>
        <begin position="105"/>
        <end position="125"/>
    </location>
</feature>
<evidence type="ECO:0000313" key="3">
    <source>
        <dbReference type="WBParaSite" id="TREG1_31630.1"/>
    </source>
</evidence>
<evidence type="ECO:0000313" key="2">
    <source>
        <dbReference type="Proteomes" id="UP000050795"/>
    </source>
</evidence>
<accession>A0AA85JM26</accession>
<organism evidence="2 3">
    <name type="scientific">Trichobilharzia regenti</name>
    <name type="common">Nasal bird schistosome</name>
    <dbReference type="NCBI Taxonomy" id="157069"/>
    <lineage>
        <taxon>Eukaryota</taxon>
        <taxon>Metazoa</taxon>
        <taxon>Spiralia</taxon>
        <taxon>Lophotrochozoa</taxon>
        <taxon>Platyhelminthes</taxon>
        <taxon>Trematoda</taxon>
        <taxon>Digenea</taxon>
        <taxon>Strigeidida</taxon>
        <taxon>Schistosomatoidea</taxon>
        <taxon>Schistosomatidae</taxon>
        <taxon>Trichobilharzia</taxon>
    </lineage>
</organism>
<protein>
    <submittedName>
        <fullName evidence="3">Uncharacterized protein</fullName>
    </submittedName>
</protein>
<keyword evidence="1" id="KW-0812">Transmembrane</keyword>
<dbReference type="Proteomes" id="UP000050795">
    <property type="component" value="Unassembled WGS sequence"/>
</dbReference>
<name>A0AA85JM26_TRIRE</name>
<dbReference type="AlphaFoldDB" id="A0AA85JM26"/>
<reference evidence="3" key="2">
    <citation type="submission" date="2023-11" db="UniProtKB">
        <authorList>
            <consortium name="WormBaseParasite"/>
        </authorList>
    </citation>
    <scope>IDENTIFICATION</scope>
</reference>
<proteinExistence type="predicted"/>
<reference evidence="2" key="1">
    <citation type="submission" date="2022-06" db="EMBL/GenBank/DDBJ databases">
        <authorList>
            <person name="Berger JAMES D."/>
            <person name="Berger JAMES D."/>
        </authorList>
    </citation>
    <scope>NUCLEOTIDE SEQUENCE [LARGE SCALE GENOMIC DNA]</scope>
</reference>
<dbReference type="WBParaSite" id="TREG1_31630.1">
    <property type="protein sequence ID" value="TREG1_31630.1"/>
    <property type="gene ID" value="TREG1_31630"/>
</dbReference>
<evidence type="ECO:0000256" key="1">
    <source>
        <dbReference type="SAM" id="Phobius"/>
    </source>
</evidence>
<sequence length="152" mass="17557">MGQVHGNCFQSGKQHIRSPRNVVLYKSSEEEANRNVLTTVKSRCGYIGTSQPLTRRRNSEWHPDGWGGSTQNYLTDGGICSWIIPIQALMKTKHVDQRRVSFRRIHFLSCTIANIYALFCMYVYIKFVKQSYNWLRLLLTKQVKVGNTGQEN</sequence>